<organism evidence="1 2">
    <name type="scientific">Phytophthora nicotianae P1976</name>
    <dbReference type="NCBI Taxonomy" id="1317066"/>
    <lineage>
        <taxon>Eukaryota</taxon>
        <taxon>Sar</taxon>
        <taxon>Stramenopiles</taxon>
        <taxon>Oomycota</taxon>
        <taxon>Peronosporomycetes</taxon>
        <taxon>Peronosporales</taxon>
        <taxon>Peronosporaceae</taxon>
        <taxon>Phytophthora</taxon>
    </lineage>
</organism>
<accession>A0A081A5Z3</accession>
<comment type="caution">
    <text evidence="1">The sequence shown here is derived from an EMBL/GenBank/DDBJ whole genome shotgun (WGS) entry which is preliminary data.</text>
</comment>
<sequence>MFALFWQCEIPKINVPKEMRYYFSVMLRCGRPNT</sequence>
<evidence type="ECO:0000313" key="2">
    <source>
        <dbReference type="Proteomes" id="UP000028582"/>
    </source>
</evidence>
<name>A0A081A5Z3_PHYNI</name>
<dbReference type="EMBL" id="ANJA01001815">
    <property type="protein sequence ID" value="ETO74304.1"/>
    <property type="molecule type" value="Genomic_DNA"/>
</dbReference>
<proteinExistence type="predicted"/>
<evidence type="ECO:0000313" key="1">
    <source>
        <dbReference type="EMBL" id="ETO74304.1"/>
    </source>
</evidence>
<gene>
    <name evidence="1" type="ORF">F444_09932</name>
</gene>
<dbReference type="Proteomes" id="UP000028582">
    <property type="component" value="Unassembled WGS sequence"/>
</dbReference>
<reference evidence="1 2" key="1">
    <citation type="submission" date="2013-11" db="EMBL/GenBank/DDBJ databases">
        <title>The Genome Sequence of Phytophthora parasitica P1976.</title>
        <authorList>
            <consortium name="The Broad Institute Genomics Platform"/>
            <person name="Russ C."/>
            <person name="Tyler B."/>
            <person name="Panabieres F."/>
            <person name="Shan W."/>
            <person name="Tripathy S."/>
            <person name="Grunwald N."/>
            <person name="Machado M."/>
            <person name="Johnson C.S."/>
            <person name="Walker B."/>
            <person name="Young S."/>
            <person name="Zeng Q."/>
            <person name="Gargeya S."/>
            <person name="Fitzgerald M."/>
            <person name="Haas B."/>
            <person name="Abouelleil A."/>
            <person name="Allen A.W."/>
            <person name="Alvarado L."/>
            <person name="Arachchi H.M."/>
            <person name="Berlin A.M."/>
            <person name="Chapman S.B."/>
            <person name="Gainer-Dewar J."/>
            <person name="Goldberg J."/>
            <person name="Griggs A."/>
            <person name="Gujja S."/>
            <person name="Hansen M."/>
            <person name="Howarth C."/>
            <person name="Imamovic A."/>
            <person name="Ireland A."/>
            <person name="Larimer J."/>
            <person name="McCowan C."/>
            <person name="Murphy C."/>
            <person name="Pearson M."/>
            <person name="Poon T.W."/>
            <person name="Priest M."/>
            <person name="Roberts A."/>
            <person name="Saif S."/>
            <person name="Shea T."/>
            <person name="Sisk P."/>
            <person name="Sykes S."/>
            <person name="Wortman J."/>
            <person name="Nusbaum C."/>
            <person name="Birren B."/>
        </authorList>
    </citation>
    <scope>NUCLEOTIDE SEQUENCE [LARGE SCALE GENOMIC DNA]</scope>
    <source>
        <strain evidence="1 2">P1976</strain>
    </source>
</reference>
<protein>
    <submittedName>
        <fullName evidence="1">Uncharacterized protein</fullName>
    </submittedName>
</protein>
<dbReference type="AlphaFoldDB" id="A0A081A5Z3"/>